<feature type="transmembrane region" description="Helical" evidence="1">
    <location>
        <begin position="20"/>
        <end position="40"/>
    </location>
</feature>
<reference evidence="2 3" key="1">
    <citation type="submission" date="2021-04" db="EMBL/GenBank/DDBJ databases">
        <title>The complete genome sequence of Neokomagataea sp. TBRC 2177.</title>
        <authorList>
            <person name="Charoenyingcharoen P."/>
            <person name="Yukphan P."/>
        </authorList>
    </citation>
    <scope>NUCLEOTIDE SEQUENCE [LARGE SCALE GENOMIC DNA]</scope>
    <source>
        <strain evidence="2 3">TBRC 2177</strain>
    </source>
</reference>
<organism evidence="2 3">
    <name type="scientific">Neokomagataea anthophila</name>
    <dbReference type="NCBI Taxonomy" id="2826925"/>
    <lineage>
        <taxon>Bacteria</taxon>
        <taxon>Pseudomonadati</taxon>
        <taxon>Pseudomonadota</taxon>
        <taxon>Alphaproteobacteria</taxon>
        <taxon>Acetobacterales</taxon>
        <taxon>Acetobacteraceae</taxon>
        <taxon>Neokomagataea</taxon>
    </lineage>
</organism>
<evidence type="ECO:0000256" key="1">
    <source>
        <dbReference type="SAM" id="Phobius"/>
    </source>
</evidence>
<proteinExistence type="predicted"/>
<keyword evidence="1" id="KW-1133">Transmembrane helix</keyword>
<keyword evidence="1" id="KW-0472">Membrane</keyword>
<comment type="caution">
    <text evidence="2">The sequence shown here is derived from an EMBL/GenBank/DDBJ whole genome shotgun (WGS) entry which is preliminary data.</text>
</comment>
<keyword evidence="1" id="KW-0812">Transmembrane</keyword>
<name>A0ABS5E9G1_9PROT</name>
<dbReference type="Proteomes" id="UP000677812">
    <property type="component" value="Unassembled WGS sequence"/>
</dbReference>
<keyword evidence="3" id="KW-1185">Reference proteome</keyword>
<evidence type="ECO:0000313" key="2">
    <source>
        <dbReference type="EMBL" id="MBR0560537.1"/>
    </source>
</evidence>
<dbReference type="RefSeq" id="WP_157070889.1">
    <property type="nucleotide sequence ID" value="NZ_JAGRQH010000010.1"/>
</dbReference>
<dbReference type="EMBL" id="JAGRQH010000010">
    <property type="protein sequence ID" value="MBR0560537.1"/>
    <property type="molecule type" value="Genomic_DNA"/>
</dbReference>
<feature type="transmembrane region" description="Helical" evidence="1">
    <location>
        <begin position="52"/>
        <end position="71"/>
    </location>
</feature>
<protein>
    <submittedName>
        <fullName evidence="2">Uncharacterized protein</fullName>
    </submittedName>
</protein>
<evidence type="ECO:0000313" key="3">
    <source>
        <dbReference type="Proteomes" id="UP000677812"/>
    </source>
</evidence>
<gene>
    <name evidence="2" type="ORF">KB213_10805</name>
</gene>
<accession>A0ABS5E9G1</accession>
<sequence length="85" mass="9694">MNTHNSIITRFQQMNDGRGLMGNLFGAICVSCALGLAFMFCRNVIKADMHSLTRFMLILVWLYFLIPWLVLRITNTLQPNNSNNG</sequence>